<gene>
    <name evidence="1" type="ORF">Tci_558134</name>
</gene>
<dbReference type="PANTHER" id="PTHR31286:SF99">
    <property type="entry name" value="DUF4283 DOMAIN-CONTAINING PROTEIN"/>
    <property type="match status" value="1"/>
</dbReference>
<name>A0A699IU59_TANCI</name>
<reference evidence="1" key="1">
    <citation type="journal article" date="2019" name="Sci. Rep.">
        <title>Draft genome of Tanacetum cinerariifolium, the natural source of mosquito coil.</title>
        <authorList>
            <person name="Yamashiro T."/>
            <person name="Shiraishi A."/>
            <person name="Satake H."/>
            <person name="Nakayama K."/>
        </authorList>
    </citation>
    <scope>NUCLEOTIDE SEQUENCE</scope>
</reference>
<accession>A0A699IU59</accession>
<sequence length="253" mass="28194">VNGEKAVEQGTCDMNVLHSTAESKQSTSSQSFSYANVVISDLVTNKKWSPNVILTKEDLPKMPVWVKLHNVPMLALSSDILSRGSFTRALIELDATFWLKDRLVVVVPKLEGLGYIMETIRVEYEWKPPRCDDCEGSSRKTGIWSAKKADSNIAFSPETKLHYFDRDVLKFANMDHAVEEAEHENVPSEHVMVRNNSVLTATKLFEFVILEKLALSGSSKPYLMRGSSATLPPSNSGARVGNCSRHSECCVKE</sequence>
<dbReference type="EMBL" id="BKCJ010333747">
    <property type="protein sequence ID" value="GEZ86161.1"/>
    <property type="molecule type" value="Genomic_DNA"/>
</dbReference>
<organism evidence="1">
    <name type="scientific">Tanacetum cinerariifolium</name>
    <name type="common">Dalmatian daisy</name>
    <name type="synonym">Chrysanthemum cinerariifolium</name>
    <dbReference type="NCBI Taxonomy" id="118510"/>
    <lineage>
        <taxon>Eukaryota</taxon>
        <taxon>Viridiplantae</taxon>
        <taxon>Streptophyta</taxon>
        <taxon>Embryophyta</taxon>
        <taxon>Tracheophyta</taxon>
        <taxon>Spermatophyta</taxon>
        <taxon>Magnoliopsida</taxon>
        <taxon>eudicotyledons</taxon>
        <taxon>Gunneridae</taxon>
        <taxon>Pentapetalae</taxon>
        <taxon>asterids</taxon>
        <taxon>campanulids</taxon>
        <taxon>Asterales</taxon>
        <taxon>Asteraceae</taxon>
        <taxon>Asteroideae</taxon>
        <taxon>Anthemideae</taxon>
        <taxon>Anthemidinae</taxon>
        <taxon>Tanacetum</taxon>
    </lineage>
</organism>
<comment type="caution">
    <text evidence="1">The sequence shown here is derived from an EMBL/GenBank/DDBJ whole genome shotgun (WGS) entry which is preliminary data.</text>
</comment>
<dbReference type="PANTHER" id="PTHR31286">
    <property type="entry name" value="GLYCINE-RICH CELL WALL STRUCTURAL PROTEIN 1.8-LIKE"/>
    <property type="match status" value="1"/>
</dbReference>
<protein>
    <submittedName>
        <fullName evidence="1">Uncharacterized protein</fullName>
    </submittedName>
</protein>
<proteinExistence type="predicted"/>
<dbReference type="AlphaFoldDB" id="A0A699IU59"/>
<feature type="non-terminal residue" evidence="1">
    <location>
        <position position="1"/>
    </location>
</feature>
<dbReference type="InterPro" id="IPR040256">
    <property type="entry name" value="At4g02000-like"/>
</dbReference>
<evidence type="ECO:0000313" key="1">
    <source>
        <dbReference type="EMBL" id="GEZ86161.1"/>
    </source>
</evidence>